<proteinExistence type="inferred from homology"/>
<feature type="signal peptide" evidence="4">
    <location>
        <begin position="1"/>
        <end position="23"/>
    </location>
</feature>
<dbReference type="SUPFAM" id="SSF53850">
    <property type="entry name" value="Periplasmic binding protein-like II"/>
    <property type="match status" value="1"/>
</dbReference>
<dbReference type="Pfam" id="PF13416">
    <property type="entry name" value="SBP_bac_8"/>
    <property type="match status" value="1"/>
</dbReference>
<reference evidence="5 6" key="1">
    <citation type="submission" date="2017-10" db="EMBL/GenBank/DDBJ databases">
        <title>Bifidobacterium genomics.</title>
        <authorList>
            <person name="Lugli G.A."/>
            <person name="Milani C."/>
            <person name="Mancabelli L."/>
        </authorList>
    </citation>
    <scope>NUCLEOTIDE SEQUENCE [LARGE SCALE GENOMIC DNA]</scope>
    <source>
        <strain evidence="5 6">1460B</strain>
    </source>
</reference>
<evidence type="ECO:0000313" key="5">
    <source>
        <dbReference type="EMBL" id="PKV10381.1"/>
    </source>
</evidence>
<protein>
    <submittedName>
        <fullName evidence="5">ABC transporter substrate-binding protein</fullName>
    </submittedName>
</protein>
<evidence type="ECO:0000256" key="1">
    <source>
        <dbReference type="ARBA" id="ARBA00008520"/>
    </source>
</evidence>
<dbReference type="EMBL" id="PCHJ01000005">
    <property type="protein sequence ID" value="PKV10381.1"/>
    <property type="molecule type" value="Genomic_DNA"/>
</dbReference>
<evidence type="ECO:0000256" key="4">
    <source>
        <dbReference type="SAM" id="SignalP"/>
    </source>
</evidence>
<keyword evidence="3 4" id="KW-0732">Signal</keyword>
<dbReference type="AlphaFoldDB" id="A0A2N3RD16"/>
<comment type="similarity">
    <text evidence="1">Belongs to the bacterial solute-binding protein 1 family.</text>
</comment>
<dbReference type="GO" id="GO:0055085">
    <property type="term" value="P:transmembrane transport"/>
    <property type="evidence" value="ECO:0007669"/>
    <property type="project" value="InterPro"/>
</dbReference>
<evidence type="ECO:0000256" key="2">
    <source>
        <dbReference type="ARBA" id="ARBA00022448"/>
    </source>
</evidence>
<sequence length="445" mass="48769">MNNTVKATITAAVAAVVTLGAVAGCGASGTAAKSDQGKVYFLNSKPEVSDSWKKIADEYTKQTGVPVTVETAASGTYQQSLKSEFAKSEPPTLFQLSGPVDMETWKDYTADLTDTAIYKQMKDQTLALKSAETGKPVGVPFVIESYGLIYNKDILDKYTKTSGAAVKSVKDINSFAKLKAVADGMQKHKDELGIKGAFTSAGFDSSSIWRYDTHLANMALDREFKDDGITQEPASIKGTYLPQFKNIFDLYLTDSTTPRTQLSSKTNDDANSEFALGDAAFYQNGTWAWTDLQNAGMDADKVGMIPIYMGLPNEHQQGLATGSAQYWCLNKKADSKNIKATEKFLDWMITSEQGKDAIAKDMGFTTPFKTFNKVKTDNPLVAAMQKDSDSKRERVGWSFTVAPSERWKDDLGSAMLEYAQGTAGWDGVQKAFVDNWAREYQANKH</sequence>
<evidence type="ECO:0000313" key="6">
    <source>
        <dbReference type="Proteomes" id="UP000233731"/>
    </source>
</evidence>
<dbReference type="InterPro" id="IPR006059">
    <property type="entry name" value="SBP"/>
</dbReference>
<dbReference type="PANTHER" id="PTHR43649">
    <property type="entry name" value="ARABINOSE-BINDING PROTEIN-RELATED"/>
    <property type="match status" value="1"/>
</dbReference>
<gene>
    <name evidence="5" type="ORF">CQR44_0121</name>
</gene>
<accession>A0A2N3RD16</accession>
<dbReference type="Gene3D" id="3.40.190.10">
    <property type="entry name" value="Periplasmic binding protein-like II"/>
    <property type="match status" value="2"/>
</dbReference>
<dbReference type="Proteomes" id="UP000233731">
    <property type="component" value="Unassembled WGS sequence"/>
</dbReference>
<feature type="chain" id="PRO_5039113500" evidence="4">
    <location>
        <begin position="24"/>
        <end position="445"/>
    </location>
</feature>
<organism evidence="5 6">
    <name type="scientific">Bifidobacterium asteroides</name>
    <dbReference type="NCBI Taxonomy" id="1684"/>
    <lineage>
        <taxon>Bacteria</taxon>
        <taxon>Bacillati</taxon>
        <taxon>Actinomycetota</taxon>
        <taxon>Actinomycetes</taxon>
        <taxon>Bifidobacteriales</taxon>
        <taxon>Bifidobacteriaceae</taxon>
        <taxon>Bifidobacterium</taxon>
    </lineage>
</organism>
<comment type="caution">
    <text evidence="5">The sequence shown here is derived from an EMBL/GenBank/DDBJ whole genome shotgun (WGS) entry which is preliminary data.</text>
</comment>
<name>A0A2N3RD16_9BIFI</name>
<dbReference type="InterPro" id="IPR006061">
    <property type="entry name" value="SBP_1_CS"/>
</dbReference>
<keyword evidence="2" id="KW-0813">Transport</keyword>
<dbReference type="RefSeq" id="WP_101431828.1">
    <property type="nucleotide sequence ID" value="NZ_PCHJ01000005.1"/>
</dbReference>
<dbReference type="PROSITE" id="PS01037">
    <property type="entry name" value="SBP_BACTERIAL_1"/>
    <property type="match status" value="1"/>
</dbReference>
<dbReference type="InterPro" id="IPR050490">
    <property type="entry name" value="Bact_solute-bd_prot1"/>
</dbReference>
<evidence type="ECO:0000256" key="3">
    <source>
        <dbReference type="ARBA" id="ARBA00022729"/>
    </source>
</evidence>
<dbReference type="PROSITE" id="PS51257">
    <property type="entry name" value="PROKAR_LIPOPROTEIN"/>
    <property type="match status" value="1"/>
</dbReference>